<dbReference type="EMBL" id="LT966316">
    <property type="protein sequence ID" value="SOU92481.1"/>
    <property type="molecule type" value="Genomic_DNA"/>
</dbReference>
<dbReference type="GO" id="GO:0046872">
    <property type="term" value="F:metal ion binding"/>
    <property type="evidence" value="ECO:0007669"/>
    <property type="project" value="UniProtKB-KW"/>
</dbReference>
<dbReference type="SFLD" id="SFLDS00029">
    <property type="entry name" value="Radical_SAM"/>
    <property type="match status" value="1"/>
</dbReference>
<dbReference type="PANTHER" id="PTHR43273">
    <property type="entry name" value="ANAEROBIC SULFATASE-MATURATING ENZYME HOMOLOG ASLB-RELATED"/>
    <property type="match status" value="1"/>
</dbReference>
<sequence>MITAYIKPTNFCNVGCSHCYLPEFVRANRTMMSMETFRKVSDRIKNYADQYGEGEVHVLWHGGEPLLVPMEWYDHANKVLQETGITGSQSMQTSLVPYRSEYASFIKEKMGGRLGVSYDFSSRKLNGSSEAYTDMFMSKVDMARADGLVLGVTMTVTKNELGRASEIIDWYLVHGFSTIKIERYTQHGMVYQDWVTNMEHSMFMVDLIENILALHEKNIYFSEGVTLSAIRGVMQGISGDRWGTSCVTDFLVFEPDGETSNCTDRTGKEASFGSVYQPLKMMMENETRSKIVSSHMSGENIKDHCFSCEYLSWCKSGCPLQVNEVPSERTDCSGHKYFLDHIKKILGSERRDVLLSYAKKAGISECL</sequence>
<evidence type="ECO:0000313" key="8">
    <source>
        <dbReference type="EMBL" id="SOU92456.1"/>
    </source>
</evidence>
<dbReference type="InterPro" id="IPR023867">
    <property type="entry name" value="Sulphatase_maturase_rSAM"/>
</dbReference>
<dbReference type="GO" id="GO:0051536">
    <property type="term" value="F:iron-sulfur cluster binding"/>
    <property type="evidence" value="ECO:0007669"/>
    <property type="project" value="UniProtKB-KW"/>
</dbReference>
<evidence type="ECO:0000256" key="6">
    <source>
        <dbReference type="ARBA" id="ARBA00023601"/>
    </source>
</evidence>
<gene>
    <name evidence="8" type="ORF">LFTS_01083</name>
    <name evidence="9" type="ORF">LFTS_01108</name>
</gene>
<keyword evidence="4" id="KW-0408">Iron</keyword>
<dbReference type="PROSITE" id="PS51918">
    <property type="entry name" value="RADICAL_SAM"/>
    <property type="match status" value="1"/>
</dbReference>
<evidence type="ECO:0000256" key="4">
    <source>
        <dbReference type="ARBA" id="ARBA00023004"/>
    </source>
</evidence>
<dbReference type="NCBIfam" id="TIGR04085">
    <property type="entry name" value="rSAM_more_4Fe4S"/>
    <property type="match status" value="1"/>
</dbReference>
<dbReference type="PANTHER" id="PTHR43273:SF3">
    <property type="entry name" value="ANAEROBIC SULFATASE-MATURATING ENZYME HOMOLOG ASLB-RELATED"/>
    <property type="match status" value="1"/>
</dbReference>
<dbReference type="InterPro" id="IPR023885">
    <property type="entry name" value="4Fe4S-binding_SPASM_dom"/>
</dbReference>
<evidence type="ECO:0000256" key="2">
    <source>
        <dbReference type="ARBA" id="ARBA00022691"/>
    </source>
</evidence>
<evidence type="ECO:0000256" key="3">
    <source>
        <dbReference type="ARBA" id="ARBA00022723"/>
    </source>
</evidence>
<dbReference type="OrthoDB" id="9782387at2"/>
<organism evidence="8">
    <name type="scientific">Leptospirillum ferriphilum</name>
    <dbReference type="NCBI Taxonomy" id="178606"/>
    <lineage>
        <taxon>Bacteria</taxon>
        <taxon>Pseudomonadati</taxon>
        <taxon>Nitrospirota</taxon>
        <taxon>Nitrospiria</taxon>
        <taxon>Nitrospirales</taxon>
        <taxon>Nitrospiraceae</taxon>
        <taxon>Leptospirillum</taxon>
    </lineage>
</organism>
<protein>
    <recommendedName>
        <fullName evidence="7">Radical SAM core domain-containing protein</fullName>
    </recommendedName>
</protein>
<dbReference type="Gene3D" id="3.20.20.70">
    <property type="entry name" value="Aldolase class I"/>
    <property type="match status" value="1"/>
</dbReference>
<name>A0A2I2MGW0_9BACT</name>
<comment type="cofactor">
    <cofactor evidence="1">
        <name>[4Fe-4S] cluster</name>
        <dbReference type="ChEBI" id="CHEBI:49883"/>
    </cofactor>
</comment>
<dbReference type="AlphaFoldDB" id="A0A2I2MGW0"/>
<feature type="domain" description="Radical SAM core" evidence="7">
    <location>
        <begin position="1"/>
        <end position="218"/>
    </location>
</feature>
<dbReference type="InterPro" id="IPR007197">
    <property type="entry name" value="rSAM"/>
</dbReference>
<keyword evidence="2" id="KW-0949">S-adenosyl-L-methionine</keyword>
<dbReference type="SFLD" id="SFLDG01067">
    <property type="entry name" value="SPASM/twitch_domain_containing"/>
    <property type="match status" value="1"/>
</dbReference>
<reference evidence="8" key="1">
    <citation type="submission" date="2017-12" db="EMBL/GenBank/DDBJ databases">
        <authorList>
            <consortium name="SysMetEx"/>
        </authorList>
    </citation>
    <scope>NUCLEOTIDE SEQUENCE</scope>
    <source>
        <strain evidence="8">Pb_238</strain>
    </source>
</reference>
<dbReference type="InterPro" id="IPR058240">
    <property type="entry name" value="rSAM_sf"/>
</dbReference>
<evidence type="ECO:0000313" key="9">
    <source>
        <dbReference type="EMBL" id="SOU92481.1"/>
    </source>
</evidence>
<evidence type="ECO:0000259" key="7">
    <source>
        <dbReference type="PROSITE" id="PS51918"/>
    </source>
</evidence>
<accession>A0A2I2MGW0</accession>
<evidence type="ECO:0000256" key="1">
    <source>
        <dbReference type="ARBA" id="ARBA00001966"/>
    </source>
</evidence>
<dbReference type="GO" id="GO:0016491">
    <property type="term" value="F:oxidoreductase activity"/>
    <property type="evidence" value="ECO:0007669"/>
    <property type="project" value="InterPro"/>
</dbReference>
<dbReference type="EMBL" id="LT966316">
    <property type="protein sequence ID" value="SOU92456.1"/>
    <property type="molecule type" value="Genomic_DNA"/>
</dbReference>
<dbReference type="CDD" id="cd01335">
    <property type="entry name" value="Radical_SAM"/>
    <property type="match status" value="1"/>
</dbReference>
<dbReference type="InterPro" id="IPR013785">
    <property type="entry name" value="Aldolase_TIM"/>
</dbReference>
<dbReference type="RefSeq" id="WP_036082542.1">
    <property type="nucleotide sequence ID" value="NZ_JPGK01000005.1"/>
</dbReference>
<evidence type="ECO:0000256" key="5">
    <source>
        <dbReference type="ARBA" id="ARBA00023014"/>
    </source>
</evidence>
<keyword evidence="3" id="KW-0479">Metal-binding</keyword>
<dbReference type="Pfam" id="PF04055">
    <property type="entry name" value="Radical_SAM"/>
    <property type="match status" value="1"/>
</dbReference>
<keyword evidence="5" id="KW-0411">Iron-sulfur</keyword>
<dbReference type="SUPFAM" id="SSF102114">
    <property type="entry name" value="Radical SAM enzymes"/>
    <property type="match status" value="1"/>
</dbReference>
<comment type="similarity">
    <text evidence="6">Belongs to the radical SAM superfamily. Anaerobic sulfatase-maturating enzyme family.</text>
</comment>
<proteinExistence type="inferred from homology"/>